<evidence type="ECO:0000256" key="5">
    <source>
        <dbReference type="ARBA" id="ARBA00023136"/>
    </source>
</evidence>
<evidence type="ECO:0000313" key="8">
    <source>
        <dbReference type="Proteomes" id="UP000530564"/>
    </source>
</evidence>
<dbReference type="Gene3D" id="3.40.50.1000">
    <property type="entry name" value="HAD superfamily/HAD-like"/>
    <property type="match status" value="1"/>
</dbReference>
<keyword evidence="5 6" id="KW-0472">Membrane</keyword>
<comment type="subcellular location">
    <subcellularLocation>
        <location evidence="1">Membrane</location>
        <topology evidence="1">Multi-pass membrane protein</topology>
    </subcellularLocation>
</comment>
<dbReference type="CDD" id="cd13963">
    <property type="entry name" value="PT_UbiA_2"/>
    <property type="match status" value="1"/>
</dbReference>
<feature type="transmembrane region" description="Helical" evidence="6">
    <location>
        <begin position="395"/>
        <end position="415"/>
    </location>
</feature>
<dbReference type="Gene3D" id="1.10.357.140">
    <property type="entry name" value="UbiA prenyltransferase"/>
    <property type="match status" value="1"/>
</dbReference>
<keyword evidence="3 6" id="KW-0812">Transmembrane</keyword>
<name>A0A839ZVQ5_9CAUL</name>
<feature type="transmembrane region" description="Helical" evidence="6">
    <location>
        <begin position="267"/>
        <end position="292"/>
    </location>
</feature>
<proteinExistence type="predicted"/>
<dbReference type="GO" id="GO:0016020">
    <property type="term" value="C:membrane"/>
    <property type="evidence" value="ECO:0007669"/>
    <property type="project" value="UniProtKB-SubCell"/>
</dbReference>
<keyword evidence="2" id="KW-1003">Cell membrane</keyword>
<dbReference type="Pfam" id="PF01040">
    <property type="entry name" value="UbiA"/>
    <property type="match status" value="1"/>
</dbReference>
<dbReference type="RefSeq" id="WP_183770003.1">
    <property type="nucleotide sequence ID" value="NZ_JACIDK010000001.1"/>
</dbReference>
<dbReference type="NCBIfam" id="NF006088">
    <property type="entry name" value="PRK08238.1"/>
    <property type="match status" value="1"/>
</dbReference>
<dbReference type="PANTHER" id="PTHR42723">
    <property type="entry name" value="CHLOROPHYLL SYNTHASE"/>
    <property type="match status" value="1"/>
</dbReference>
<feature type="transmembrane region" description="Helical" evidence="6">
    <location>
        <begin position="298"/>
        <end position="315"/>
    </location>
</feature>
<dbReference type="PANTHER" id="PTHR42723:SF1">
    <property type="entry name" value="CHLOROPHYLL SYNTHASE, CHLOROPLASTIC"/>
    <property type="match status" value="1"/>
</dbReference>
<dbReference type="InterPro" id="IPR023214">
    <property type="entry name" value="HAD_sf"/>
</dbReference>
<dbReference type="InterPro" id="IPR044878">
    <property type="entry name" value="UbiA_sf"/>
</dbReference>
<sequence>MTLQPDAQRAAASVLVVDLDDTLVRTDTLAEQFVALVFSKPLAALMVLPMLLRGRAAFKDRLSQMQPLDPAALPYNEPLLDFLRAERSQSRPIHLVTAAHQSVADAVAGHCGLFDSAEGSDAGRNLKGARKAEHLTERFPEGFCYAGDSRADLKVWAHAESIVLAGASASVAQDARNLGKPLEAEFDRDRPRLKTWRKALRLHQWTKNLLVFLPLLLSQKFTEPHAVLLSLVAFVAMGLTASATYLINDLSDLASDRRHATKRNRPLAAGVLRIEHVAVAVPLLLITAAALALATSPILLLGLAGYAALTLTYTFRLKRRPMLDVAALASLYAIRVAIGAAVIGTPQSPWLITFSLFFFFSMSLAKRYAEIHNLRDGEGSRALPGRGYRTDDGPAVLALGAASSVASVLVVVTYLMEEAFPSNIYEQPDWLWVAPFLLMIWVGRIWLVAGRGELDEDPIAYAISDRFSWKLMVPLVAAFVLATVAWP</sequence>
<dbReference type="GO" id="GO:0016765">
    <property type="term" value="F:transferase activity, transferring alkyl or aryl (other than methyl) groups"/>
    <property type="evidence" value="ECO:0007669"/>
    <property type="project" value="InterPro"/>
</dbReference>
<dbReference type="Proteomes" id="UP000530564">
    <property type="component" value="Unassembled WGS sequence"/>
</dbReference>
<evidence type="ECO:0000313" key="7">
    <source>
        <dbReference type="EMBL" id="MBB3890138.1"/>
    </source>
</evidence>
<dbReference type="AlphaFoldDB" id="A0A839ZVQ5"/>
<gene>
    <name evidence="7" type="ORF">GGQ61_000835</name>
</gene>
<dbReference type="InterPro" id="IPR036412">
    <property type="entry name" value="HAD-like_sf"/>
</dbReference>
<dbReference type="EMBL" id="JACIDK010000001">
    <property type="protein sequence ID" value="MBB3890138.1"/>
    <property type="molecule type" value="Genomic_DNA"/>
</dbReference>
<evidence type="ECO:0000256" key="2">
    <source>
        <dbReference type="ARBA" id="ARBA00022475"/>
    </source>
</evidence>
<feature type="transmembrane region" description="Helical" evidence="6">
    <location>
        <begin position="227"/>
        <end position="247"/>
    </location>
</feature>
<evidence type="ECO:0000256" key="3">
    <source>
        <dbReference type="ARBA" id="ARBA00022692"/>
    </source>
</evidence>
<protein>
    <submittedName>
        <fullName evidence="7">4-hydroxybenzoate polyprenyltransferase</fullName>
    </submittedName>
</protein>
<comment type="caution">
    <text evidence="7">The sequence shown here is derived from an EMBL/GenBank/DDBJ whole genome shotgun (WGS) entry which is preliminary data.</text>
</comment>
<keyword evidence="7" id="KW-0808">Transferase</keyword>
<feature type="transmembrane region" description="Helical" evidence="6">
    <location>
        <begin position="430"/>
        <end position="447"/>
    </location>
</feature>
<dbReference type="InterPro" id="IPR050475">
    <property type="entry name" value="Prenyltransferase_related"/>
</dbReference>
<evidence type="ECO:0000256" key="1">
    <source>
        <dbReference type="ARBA" id="ARBA00004141"/>
    </source>
</evidence>
<keyword evidence="4 6" id="KW-1133">Transmembrane helix</keyword>
<dbReference type="SUPFAM" id="SSF56784">
    <property type="entry name" value="HAD-like"/>
    <property type="match status" value="1"/>
</dbReference>
<dbReference type="InterPro" id="IPR000537">
    <property type="entry name" value="UbiA_prenyltransferase"/>
</dbReference>
<feature type="transmembrane region" description="Helical" evidence="6">
    <location>
        <begin position="349"/>
        <end position="365"/>
    </location>
</feature>
<evidence type="ECO:0000256" key="4">
    <source>
        <dbReference type="ARBA" id="ARBA00022989"/>
    </source>
</evidence>
<feature type="transmembrane region" description="Helical" evidence="6">
    <location>
        <begin position="467"/>
        <end position="486"/>
    </location>
</feature>
<accession>A0A839ZVQ5</accession>
<feature type="transmembrane region" description="Helical" evidence="6">
    <location>
        <begin position="322"/>
        <end position="343"/>
    </location>
</feature>
<organism evidence="7 8">
    <name type="scientific">Phenylobacterium haematophilum</name>
    <dbReference type="NCBI Taxonomy" id="98513"/>
    <lineage>
        <taxon>Bacteria</taxon>
        <taxon>Pseudomonadati</taxon>
        <taxon>Pseudomonadota</taxon>
        <taxon>Alphaproteobacteria</taxon>
        <taxon>Caulobacterales</taxon>
        <taxon>Caulobacteraceae</taxon>
        <taxon>Phenylobacterium</taxon>
    </lineage>
</organism>
<evidence type="ECO:0000256" key="6">
    <source>
        <dbReference type="SAM" id="Phobius"/>
    </source>
</evidence>
<reference evidence="7 8" key="1">
    <citation type="submission" date="2020-08" db="EMBL/GenBank/DDBJ databases">
        <title>Genomic Encyclopedia of Type Strains, Phase IV (KMG-IV): sequencing the most valuable type-strain genomes for metagenomic binning, comparative biology and taxonomic classification.</title>
        <authorList>
            <person name="Goeker M."/>
        </authorList>
    </citation>
    <scope>NUCLEOTIDE SEQUENCE [LARGE SCALE GENOMIC DNA]</scope>
    <source>
        <strain evidence="7 8">DSM 21793</strain>
    </source>
</reference>
<keyword evidence="8" id="KW-1185">Reference proteome</keyword>